<feature type="compositionally biased region" description="Basic and acidic residues" evidence="3">
    <location>
        <begin position="263"/>
        <end position="278"/>
    </location>
</feature>
<feature type="compositionally biased region" description="Gly residues" evidence="3">
    <location>
        <begin position="239"/>
        <end position="251"/>
    </location>
</feature>
<comment type="caution">
    <text evidence="5">The sequence shown here is derived from an EMBL/GenBank/DDBJ whole genome shotgun (WGS) entry which is preliminary data.</text>
</comment>
<protein>
    <submittedName>
        <fullName evidence="5">SAP domain-containing protein</fullName>
    </submittedName>
</protein>
<keyword evidence="6" id="KW-1185">Reference proteome</keyword>
<dbReference type="PROSITE" id="PS50800">
    <property type="entry name" value="SAP"/>
    <property type="match status" value="1"/>
</dbReference>
<feature type="region of interest" description="Disordered" evidence="3">
    <location>
        <begin position="32"/>
        <end position="278"/>
    </location>
</feature>
<sequence length="278" mass="29157">MSDYSTLKVPELKKLLQEKSLPVAGNKADLIARLQEHDKSQEPAQPEAAKTTADDEIDWDDDDPATTTTTTAAAAKPAEPAPAESAPAPAVEEPQSAAAAETTQDAPAASTTETTAEVPAKEEPAAPKPDFSAHLAASSADEEARKRAERAKRFGIVVDENEEEKKKAERAQRFGAEEPAVAVVKGLDSALPERRERKRGREGAGGGEQRDAKRQSTDGRRGGAAPGGRGRGRDRRRQGGAGAGRGEGKPNGGAQKASILTDPGEKAKAEARAKRFGA</sequence>
<organism evidence="5 6">
    <name type="scientific">Seiridium cardinale</name>
    <dbReference type="NCBI Taxonomy" id="138064"/>
    <lineage>
        <taxon>Eukaryota</taxon>
        <taxon>Fungi</taxon>
        <taxon>Dikarya</taxon>
        <taxon>Ascomycota</taxon>
        <taxon>Pezizomycotina</taxon>
        <taxon>Sordariomycetes</taxon>
        <taxon>Xylariomycetidae</taxon>
        <taxon>Amphisphaeriales</taxon>
        <taxon>Sporocadaceae</taxon>
        <taxon>Seiridium</taxon>
    </lineage>
</organism>
<feature type="compositionally biased region" description="Low complexity" evidence="3">
    <location>
        <begin position="65"/>
        <end position="118"/>
    </location>
</feature>
<keyword evidence="1" id="KW-0597">Phosphoprotein</keyword>
<evidence type="ECO:0000313" key="6">
    <source>
        <dbReference type="Proteomes" id="UP001465668"/>
    </source>
</evidence>
<name>A0ABR2XJG2_9PEZI</name>
<dbReference type="Proteomes" id="UP001465668">
    <property type="component" value="Unassembled WGS sequence"/>
</dbReference>
<evidence type="ECO:0000313" key="5">
    <source>
        <dbReference type="EMBL" id="KAK9773782.1"/>
    </source>
</evidence>
<feature type="compositionally biased region" description="Basic and acidic residues" evidence="3">
    <location>
        <begin position="191"/>
        <end position="221"/>
    </location>
</feature>
<dbReference type="Pfam" id="PF02037">
    <property type="entry name" value="SAP"/>
    <property type="match status" value="1"/>
</dbReference>
<dbReference type="InterPro" id="IPR036361">
    <property type="entry name" value="SAP_dom_sf"/>
</dbReference>
<dbReference type="PANTHER" id="PTHR46551:SF1">
    <property type="entry name" value="SAP DOMAIN-CONTAINING RIBONUCLEOPROTEIN"/>
    <property type="match status" value="1"/>
</dbReference>
<dbReference type="InterPro" id="IPR003034">
    <property type="entry name" value="SAP_dom"/>
</dbReference>
<gene>
    <name evidence="5" type="ORF">SCAR479_09423</name>
</gene>
<evidence type="ECO:0000256" key="3">
    <source>
        <dbReference type="SAM" id="MobiDB-lite"/>
    </source>
</evidence>
<dbReference type="Pfam" id="PF18592">
    <property type="entry name" value="Tho1_MOS11_C"/>
    <property type="match status" value="1"/>
</dbReference>
<proteinExistence type="inferred from homology"/>
<accession>A0ABR2XJG2</accession>
<dbReference type="InterPro" id="IPR052240">
    <property type="entry name" value="SAP_domain_ribonucleoprotein"/>
</dbReference>
<reference evidence="5 6" key="1">
    <citation type="submission" date="2024-02" db="EMBL/GenBank/DDBJ databases">
        <title>First draft genome assembly of two strains of Seiridium cardinale.</title>
        <authorList>
            <person name="Emiliani G."/>
            <person name="Scali E."/>
        </authorList>
    </citation>
    <scope>NUCLEOTIDE SEQUENCE [LARGE SCALE GENOMIC DNA]</scope>
    <source>
        <strain evidence="5 6">BM-138-000479</strain>
    </source>
</reference>
<feature type="domain" description="SAP" evidence="4">
    <location>
        <begin position="4"/>
        <end position="38"/>
    </location>
</feature>
<dbReference type="InterPro" id="IPR040746">
    <property type="entry name" value="THO1_MOS11_C"/>
</dbReference>
<feature type="compositionally biased region" description="Acidic residues" evidence="3">
    <location>
        <begin position="54"/>
        <end position="64"/>
    </location>
</feature>
<evidence type="ECO:0000259" key="4">
    <source>
        <dbReference type="PROSITE" id="PS50800"/>
    </source>
</evidence>
<dbReference type="SUPFAM" id="SSF68906">
    <property type="entry name" value="SAP domain"/>
    <property type="match status" value="1"/>
</dbReference>
<dbReference type="Gene3D" id="1.10.720.30">
    <property type="entry name" value="SAP domain"/>
    <property type="match status" value="1"/>
</dbReference>
<feature type="compositionally biased region" description="Basic and acidic residues" evidence="3">
    <location>
        <begin position="163"/>
        <end position="176"/>
    </location>
</feature>
<dbReference type="PANTHER" id="PTHR46551">
    <property type="entry name" value="SAP DOMAIN-CONTAINING RIBONUCLEOPROTEIN"/>
    <property type="match status" value="1"/>
</dbReference>
<evidence type="ECO:0000256" key="2">
    <source>
        <dbReference type="ARBA" id="ARBA00046328"/>
    </source>
</evidence>
<dbReference type="EMBL" id="JARVKM010000047">
    <property type="protein sequence ID" value="KAK9773782.1"/>
    <property type="molecule type" value="Genomic_DNA"/>
</dbReference>
<dbReference type="SMART" id="SM00513">
    <property type="entry name" value="SAP"/>
    <property type="match status" value="1"/>
</dbReference>
<evidence type="ECO:0000256" key="1">
    <source>
        <dbReference type="ARBA" id="ARBA00022553"/>
    </source>
</evidence>
<comment type="similarity">
    <text evidence="2">Belongs to the SAP domain-containing ribonucleoprotein family.</text>
</comment>